<name>A0A4R2I7F5_9GAMM</name>
<dbReference type="GO" id="GO:0003700">
    <property type="term" value="F:DNA-binding transcription factor activity"/>
    <property type="evidence" value="ECO:0007669"/>
    <property type="project" value="InterPro"/>
</dbReference>
<proteinExistence type="predicted"/>
<dbReference type="PANTHER" id="PTHR33164">
    <property type="entry name" value="TRANSCRIPTIONAL REGULATOR, MARR FAMILY"/>
    <property type="match status" value="1"/>
</dbReference>
<dbReference type="InterPro" id="IPR036388">
    <property type="entry name" value="WH-like_DNA-bd_sf"/>
</dbReference>
<dbReference type="InterPro" id="IPR000835">
    <property type="entry name" value="HTH_MarR-typ"/>
</dbReference>
<organism evidence="3 4">
    <name type="scientific">Dokdonella fugitiva</name>
    <dbReference type="NCBI Taxonomy" id="328517"/>
    <lineage>
        <taxon>Bacteria</taxon>
        <taxon>Pseudomonadati</taxon>
        <taxon>Pseudomonadota</taxon>
        <taxon>Gammaproteobacteria</taxon>
        <taxon>Lysobacterales</taxon>
        <taxon>Rhodanobacteraceae</taxon>
        <taxon>Dokdonella</taxon>
    </lineage>
</organism>
<dbReference type="SUPFAM" id="SSF46785">
    <property type="entry name" value="Winged helix' DNA-binding domain"/>
    <property type="match status" value="1"/>
</dbReference>
<dbReference type="Gene3D" id="1.10.10.10">
    <property type="entry name" value="Winged helix-like DNA-binding domain superfamily/Winged helix DNA-binding domain"/>
    <property type="match status" value="1"/>
</dbReference>
<dbReference type="GO" id="GO:0006950">
    <property type="term" value="P:response to stress"/>
    <property type="evidence" value="ECO:0007669"/>
    <property type="project" value="TreeGrafter"/>
</dbReference>
<dbReference type="SMART" id="SM00347">
    <property type="entry name" value="HTH_MARR"/>
    <property type="match status" value="1"/>
</dbReference>
<dbReference type="Pfam" id="PF01047">
    <property type="entry name" value="MarR"/>
    <property type="match status" value="1"/>
</dbReference>
<dbReference type="EMBL" id="SLWQ01000006">
    <property type="protein sequence ID" value="TCO39997.1"/>
    <property type="molecule type" value="Genomic_DNA"/>
</dbReference>
<dbReference type="RefSeq" id="WP_131998574.1">
    <property type="nucleotide sequence ID" value="NZ_JACGXM010000007.1"/>
</dbReference>
<feature type="domain" description="HTH marR-type" evidence="2">
    <location>
        <begin position="30"/>
        <end position="131"/>
    </location>
</feature>
<sequence>MNDFIQAQGTAFLAHLLRRLADELVQGAAEWYPTVGVNAPPRTLSTLVALDEHGPLGVTELAGRLRQSHPLVIVWIRELSRLSLVEQTDDPVDRRRTVVRLTAAGRREVVKARAALQVMAEASRGLLALAGSGTWDALWAMERGCRERPFVERLRAAAAKGEARASRKQAATAPRRRPAARAR</sequence>
<evidence type="ECO:0000313" key="4">
    <source>
        <dbReference type="Proteomes" id="UP000294862"/>
    </source>
</evidence>
<feature type="compositionally biased region" description="Basic residues" evidence="1">
    <location>
        <begin position="174"/>
        <end position="183"/>
    </location>
</feature>
<dbReference type="Proteomes" id="UP000294862">
    <property type="component" value="Unassembled WGS sequence"/>
</dbReference>
<dbReference type="InterPro" id="IPR036390">
    <property type="entry name" value="WH_DNA-bd_sf"/>
</dbReference>
<feature type="region of interest" description="Disordered" evidence="1">
    <location>
        <begin position="160"/>
        <end position="183"/>
    </location>
</feature>
<comment type="caution">
    <text evidence="3">The sequence shown here is derived from an EMBL/GenBank/DDBJ whole genome shotgun (WGS) entry which is preliminary data.</text>
</comment>
<keyword evidence="4" id="KW-1185">Reference proteome</keyword>
<accession>A0A4R2I7F5</accession>
<dbReference type="AlphaFoldDB" id="A0A4R2I7F5"/>
<dbReference type="PANTHER" id="PTHR33164:SF43">
    <property type="entry name" value="HTH-TYPE TRANSCRIPTIONAL REPRESSOR YETL"/>
    <property type="match status" value="1"/>
</dbReference>
<protein>
    <submittedName>
        <fullName evidence="3">MarR family protein</fullName>
    </submittedName>
</protein>
<reference evidence="3 4" key="1">
    <citation type="journal article" date="2015" name="Stand. Genomic Sci.">
        <title>Genomic Encyclopedia of Bacterial and Archaeal Type Strains, Phase III: the genomes of soil and plant-associated and newly described type strains.</title>
        <authorList>
            <person name="Whitman W.B."/>
            <person name="Woyke T."/>
            <person name="Klenk H.P."/>
            <person name="Zhou Y."/>
            <person name="Lilburn T.G."/>
            <person name="Beck B.J."/>
            <person name="De Vos P."/>
            <person name="Vandamme P."/>
            <person name="Eisen J.A."/>
            <person name="Garrity G."/>
            <person name="Hugenholtz P."/>
            <person name="Kyrpides N.C."/>
        </authorList>
    </citation>
    <scope>NUCLEOTIDE SEQUENCE [LARGE SCALE GENOMIC DNA]</scope>
    <source>
        <strain evidence="3 4">A3</strain>
    </source>
</reference>
<gene>
    <name evidence="3" type="ORF">EV148_106152</name>
</gene>
<evidence type="ECO:0000313" key="3">
    <source>
        <dbReference type="EMBL" id="TCO39997.1"/>
    </source>
</evidence>
<evidence type="ECO:0000256" key="1">
    <source>
        <dbReference type="SAM" id="MobiDB-lite"/>
    </source>
</evidence>
<dbReference type="InterPro" id="IPR039422">
    <property type="entry name" value="MarR/SlyA-like"/>
</dbReference>
<dbReference type="OrthoDB" id="5974674at2"/>
<evidence type="ECO:0000259" key="2">
    <source>
        <dbReference type="SMART" id="SM00347"/>
    </source>
</evidence>